<proteinExistence type="predicted"/>
<evidence type="ECO:0000256" key="3">
    <source>
        <dbReference type="ARBA" id="ARBA00022806"/>
    </source>
</evidence>
<dbReference type="InterPro" id="IPR049430">
    <property type="entry name" value="UvsW_N_sf"/>
</dbReference>
<keyword evidence="2" id="KW-0378">Hydrolase</keyword>
<keyword evidence="4" id="KW-0067">ATP-binding</keyword>
<dbReference type="EMBL" id="LAZR01050998">
    <property type="protein sequence ID" value="KKK86116.1"/>
    <property type="molecule type" value="Genomic_DNA"/>
</dbReference>
<dbReference type="InterPro" id="IPR027417">
    <property type="entry name" value="P-loop_NTPase"/>
</dbReference>
<dbReference type="GO" id="GO:0016787">
    <property type="term" value="F:hydrolase activity"/>
    <property type="evidence" value="ECO:0007669"/>
    <property type="project" value="UniProtKB-KW"/>
</dbReference>
<gene>
    <name evidence="6" type="ORF">LCGC14_2766460</name>
</gene>
<dbReference type="Pfam" id="PF04851">
    <property type="entry name" value="ResIII"/>
    <property type="match status" value="1"/>
</dbReference>
<dbReference type="SUPFAM" id="SSF52540">
    <property type="entry name" value="P-loop containing nucleoside triphosphate hydrolases"/>
    <property type="match status" value="2"/>
</dbReference>
<feature type="non-terminal residue" evidence="6">
    <location>
        <position position="1"/>
    </location>
</feature>
<dbReference type="GO" id="GO:0004386">
    <property type="term" value="F:helicase activity"/>
    <property type="evidence" value="ECO:0007669"/>
    <property type="project" value="UniProtKB-KW"/>
</dbReference>
<dbReference type="InterPro" id="IPR006935">
    <property type="entry name" value="Helicase/UvrB_N"/>
</dbReference>
<dbReference type="Gene3D" id="3.40.50.300">
    <property type="entry name" value="P-loop containing nucleotide triphosphate hydrolases"/>
    <property type="match status" value="2"/>
</dbReference>
<sequence>SITFNNVVAQFDGPNIFQAKGVLRYRQKGYVFTQAHRRGGWDGWCSLVTAKGGFAAGLVPWLVERLAKEGIRVELRDQRPESLPKDNKLTELHNSVEFRPYQLTTIDAAIEQERGTIWHGTGAGKTEVMIEVTRRIGRPGLVLVNRKGLMWQTALRFVRQLGLGEEEMEDLLYKQDIIGVIGDGHWKPRIITVATVQTIYNQLKKKDTRVIEWLRGSIGQVHSDECQYQVARSYQKVMSQLWSARWRFGYSATPDKEGDLETFFRVASHLGPTIHKITAAELVDEGYLVPVDVFMIRVSPPFDKYKDWQKAVKYGIVENAGRNHMVVELAKHLDQRGSGPVVILVERIAHGEFLAKALGTQFLAGDAPTSQRQAAWAGLKDGSLNVVVVSKIGEEGLDIPPLAYLIIAGGGKAPHLT</sequence>
<comment type="caution">
    <text evidence="6">The sequence shown here is derived from an EMBL/GenBank/DDBJ whole genome shotgun (WGS) entry which is preliminary data.</text>
</comment>
<reference evidence="6" key="1">
    <citation type="journal article" date="2015" name="Nature">
        <title>Complex archaea that bridge the gap between prokaryotes and eukaryotes.</title>
        <authorList>
            <person name="Spang A."/>
            <person name="Saw J.H."/>
            <person name="Jorgensen S.L."/>
            <person name="Zaremba-Niedzwiedzka K."/>
            <person name="Martijn J."/>
            <person name="Lind A.E."/>
            <person name="van Eijk R."/>
            <person name="Schleper C."/>
            <person name="Guy L."/>
            <person name="Ettema T.J."/>
        </authorList>
    </citation>
    <scope>NUCLEOTIDE SEQUENCE</scope>
</reference>
<dbReference type="Gene3D" id="3.30.780.20">
    <property type="match status" value="1"/>
</dbReference>
<dbReference type="InterPro" id="IPR014001">
    <property type="entry name" value="Helicase_ATP-bd"/>
</dbReference>
<dbReference type="PANTHER" id="PTHR11274">
    <property type="entry name" value="RAD25/XP-B DNA REPAIR HELICASE"/>
    <property type="match status" value="1"/>
</dbReference>
<evidence type="ECO:0000259" key="5">
    <source>
        <dbReference type="SMART" id="SM00487"/>
    </source>
</evidence>
<dbReference type="InterPro" id="IPR001650">
    <property type="entry name" value="Helicase_C-like"/>
</dbReference>
<accession>A0A0F9BP25</accession>
<dbReference type="PANTHER" id="PTHR11274:SF0">
    <property type="entry name" value="GENERAL TRANSCRIPTION AND DNA REPAIR FACTOR IIH HELICASE SUBUNIT XPB"/>
    <property type="match status" value="1"/>
</dbReference>
<dbReference type="AlphaFoldDB" id="A0A0F9BP25"/>
<evidence type="ECO:0000256" key="4">
    <source>
        <dbReference type="ARBA" id="ARBA00022840"/>
    </source>
</evidence>
<feature type="domain" description="Helicase ATP-binding" evidence="5">
    <location>
        <begin position="94"/>
        <end position="294"/>
    </location>
</feature>
<dbReference type="GO" id="GO:0005524">
    <property type="term" value="F:ATP binding"/>
    <property type="evidence" value="ECO:0007669"/>
    <property type="project" value="UniProtKB-KW"/>
</dbReference>
<evidence type="ECO:0000313" key="6">
    <source>
        <dbReference type="EMBL" id="KKK86116.1"/>
    </source>
</evidence>
<evidence type="ECO:0000256" key="1">
    <source>
        <dbReference type="ARBA" id="ARBA00022741"/>
    </source>
</evidence>
<keyword evidence="1" id="KW-0547">Nucleotide-binding</keyword>
<evidence type="ECO:0000256" key="2">
    <source>
        <dbReference type="ARBA" id="ARBA00022801"/>
    </source>
</evidence>
<keyword evidence="3" id="KW-0347">Helicase</keyword>
<protein>
    <recommendedName>
        <fullName evidence="5">Helicase ATP-binding domain-containing protein</fullName>
    </recommendedName>
</protein>
<organism evidence="6">
    <name type="scientific">marine sediment metagenome</name>
    <dbReference type="NCBI Taxonomy" id="412755"/>
    <lineage>
        <taxon>unclassified sequences</taxon>
        <taxon>metagenomes</taxon>
        <taxon>ecological metagenomes</taxon>
    </lineage>
</organism>
<dbReference type="InterPro" id="IPR050615">
    <property type="entry name" value="ATP-dep_DNA_Helicase"/>
</dbReference>
<dbReference type="Pfam" id="PF00271">
    <property type="entry name" value="Helicase_C"/>
    <property type="match status" value="1"/>
</dbReference>
<dbReference type="GO" id="GO:0003677">
    <property type="term" value="F:DNA binding"/>
    <property type="evidence" value="ECO:0007669"/>
    <property type="project" value="InterPro"/>
</dbReference>
<dbReference type="SMART" id="SM00487">
    <property type="entry name" value="DEXDc"/>
    <property type="match status" value="1"/>
</dbReference>
<name>A0A0F9BP25_9ZZZZ</name>
<feature type="non-terminal residue" evidence="6">
    <location>
        <position position="417"/>
    </location>
</feature>